<protein>
    <submittedName>
        <fullName evidence="2">Uncharacterized protein</fullName>
    </submittedName>
</protein>
<evidence type="ECO:0000313" key="2">
    <source>
        <dbReference type="EMBL" id="CAI4015924.1"/>
    </source>
</evidence>
<dbReference type="EMBL" id="CAMXCT010006557">
    <property type="protein sequence ID" value="CAI4015924.1"/>
    <property type="molecule type" value="Genomic_DNA"/>
</dbReference>
<keyword evidence="4" id="KW-1185">Reference proteome</keyword>
<organism evidence="2">
    <name type="scientific">Cladocopium goreaui</name>
    <dbReference type="NCBI Taxonomy" id="2562237"/>
    <lineage>
        <taxon>Eukaryota</taxon>
        <taxon>Sar</taxon>
        <taxon>Alveolata</taxon>
        <taxon>Dinophyceae</taxon>
        <taxon>Suessiales</taxon>
        <taxon>Symbiodiniaceae</taxon>
        <taxon>Cladocopium</taxon>
    </lineage>
</organism>
<feature type="compositionally biased region" description="Acidic residues" evidence="1">
    <location>
        <begin position="178"/>
        <end position="187"/>
    </location>
</feature>
<comment type="caution">
    <text evidence="2">The sequence shown here is derived from an EMBL/GenBank/DDBJ whole genome shotgun (WGS) entry which is preliminary data.</text>
</comment>
<feature type="region of interest" description="Disordered" evidence="1">
    <location>
        <begin position="124"/>
        <end position="329"/>
    </location>
</feature>
<dbReference type="EMBL" id="CAMXCT030006557">
    <property type="protein sequence ID" value="CAL4803236.1"/>
    <property type="molecule type" value="Genomic_DNA"/>
</dbReference>
<feature type="region of interest" description="Disordered" evidence="1">
    <location>
        <begin position="1293"/>
        <end position="1312"/>
    </location>
</feature>
<evidence type="ECO:0000313" key="4">
    <source>
        <dbReference type="Proteomes" id="UP001152797"/>
    </source>
</evidence>
<feature type="compositionally biased region" description="Low complexity" evidence="1">
    <location>
        <begin position="141"/>
        <end position="152"/>
    </location>
</feature>
<proteinExistence type="predicted"/>
<feature type="compositionally biased region" description="Polar residues" evidence="1">
    <location>
        <begin position="124"/>
        <end position="140"/>
    </location>
</feature>
<dbReference type="EMBL" id="CAMXCT020006557">
    <property type="protein sequence ID" value="CAL1169299.1"/>
    <property type="molecule type" value="Genomic_DNA"/>
</dbReference>
<name>A0A9P1DT77_9DINO</name>
<evidence type="ECO:0000313" key="3">
    <source>
        <dbReference type="EMBL" id="CAL1169299.1"/>
    </source>
</evidence>
<accession>A0A9P1DT77</accession>
<reference evidence="2" key="1">
    <citation type="submission" date="2022-10" db="EMBL/GenBank/DDBJ databases">
        <authorList>
            <person name="Chen Y."/>
            <person name="Dougan E. K."/>
            <person name="Chan C."/>
            <person name="Rhodes N."/>
            <person name="Thang M."/>
        </authorList>
    </citation>
    <scope>NUCLEOTIDE SEQUENCE</scope>
</reference>
<sequence length="1482" mass="163001">MSSRRALGYLARSLVEVLEDDEQREAQHQMNQQLMMQMLAAAQGHAGCGAGGCRPPMRPMLPGPGMPGPGMLMPPPSAGGLTMTMQQVHVAPAEGGGGGNGNASPWSCPATYALPFWTSTSWPCSSSDAIPMSPTSSSRDTASTESVTVASSPHGHLRPRTPPRRPPAAPAAAPAAAGDDEMEEVLVEPEPTLPGAKRLPLRSDPGAAAAFDAESERRRAAEGKPASSRPTGPATAETSDSSNDDHEDEDDDDDAGPPPPPAPGRVTSVNRYSTAPAAWSKAAAPASRPKAPPPGSASSMESSAAAGPLEDPRRRRKEPGHKKRSRSDLLQWAAIAPADAVVGQGVPSEPAMSTGESATLKTSLQSQMILAMTEVRGLDLGRRLLVARVEGGLAAEMLQGAQARVKARAMMQFIAPLIVQAAFIAPPGAMAKIEEDERIKAKEEDQEMMAKSESPVFDTPEEAQEMLAEPVKVPDNLSDVTDRAVLKQHLLEAFDTACDECGGPAQWLLHRFPKEEDRKLFRAGLEQEFPMMASIDYVQPAVLGKSKQRCHVHVAMLSFQPERSTKGFPYRCTCKDLLDEYLVHGFLTEAEPLLLWSSPDDRELSQADFEIRYVKGMARCSTLLWLLARMADLKIDVMAHFPHLYQTVQVIHGLFESHPDLMSVAIANAHASNRGAIRAPHDVLTWVTKLMLLDQAGAGKTPTQILEAFNSNASAKGKVTGQRRVSALNLLQGSCKNGVDSMVKLLSQLGNKAVWWHEDSFCNKKLLPGWAPRTNLRQWNQILAVTEISFSVFVESLNMQQLSKSSRSRRPLDKCRLEEHAQMCSFWCWATQGAMENAVDKEKLASLSDKFRNGDVAMTLDVQKCLRELQKEATTCTDLAVVGHARTEIEAAKFEKAEFELVSQKLKSDIQAVLIFRSKQESHESLIYHAKMDHQRKRRLHGKESTATLFAGPCAMFSFVTSVETMLANLCMLKREYRLQQPLLVLVVVNWASPSIVWEEQMALQIQALHSCLSHDDFDAMGLILMPVWERSKGSMHKSESLLLKNLSERDVNTDDKASLSFEDRADPRDRRPLEYPLRLAFPMKAKNEPQSAWQKSALFLNNRTNARATMLQVRDMRMPEYEDDLPTSDVEQRLNPAEKYAQIGDVAAEILLSSTFATLPSGLGPCVAIVDLSPKTGDLARAVLKMPTASVKMHYIALGPDSQLEWAKTDLHDIAMERFLGRTLKINGMEPLPETMAADEQLQVSLPKLNLGTVDGVNLKLPQTLHGKWSSSSFKDEWAALIEEVEQVLPQKSLGEPGSKRMRRSEPEGLTDPSAAFSTLVPIDKLDVTKMLLQAPGCNKLKGLTFQVYPENIVYLINTTAADIAVTGHITGWQKGKRWQPKEVTDEFDSAVDLVWRFSDSSEVVLMEGNLKTIFQVIDDMKQQKPEKVLYVVQDYELSCSTPGAWFAELDVYCIASDERVTVRFQLATEHFAKDNSPAAQ</sequence>
<feature type="compositionally biased region" description="Low complexity" evidence="1">
    <location>
        <begin position="296"/>
        <end position="308"/>
    </location>
</feature>
<feature type="compositionally biased region" description="Basic residues" evidence="1">
    <location>
        <begin position="314"/>
        <end position="325"/>
    </location>
</feature>
<reference evidence="3" key="2">
    <citation type="submission" date="2024-04" db="EMBL/GenBank/DDBJ databases">
        <authorList>
            <person name="Chen Y."/>
            <person name="Shah S."/>
            <person name="Dougan E. K."/>
            <person name="Thang M."/>
            <person name="Chan C."/>
        </authorList>
    </citation>
    <scope>NUCLEOTIDE SEQUENCE [LARGE SCALE GENOMIC DNA]</scope>
</reference>
<evidence type="ECO:0000256" key="1">
    <source>
        <dbReference type="SAM" id="MobiDB-lite"/>
    </source>
</evidence>
<gene>
    <name evidence="2" type="ORF">C1SCF055_LOCUS40722</name>
</gene>
<feature type="compositionally biased region" description="Acidic residues" evidence="1">
    <location>
        <begin position="245"/>
        <end position="255"/>
    </location>
</feature>
<dbReference type="Proteomes" id="UP001152797">
    <property type="component" value="Unassembled WGS sequence"/>
</dbReference>
<feature type="compositionally biased region" description="Low complexity" evidence="1">
    <location>
        <begin position="273"/>
        <end position="289"/>
    </location>
</feature>